<dbReference type="PATRIC" id="fig|1359193.3.peg.265"/>
<proteinExistence type="predicted"/>
<dbReference type="EMBL" id="LAOI01000001">
    <property type="protein sequence ID" value="KJV89306.1"/>
    <property type="molecule type" value="Genomic_DNA"/>
</dbReference>
<keyword evidence="1" id="KW-0812">Transmembrane</keyword>
<evidence type="ECO:0000256" key="1">
    <source>
        <dbReference type="SAM" id="Phobius"/>
    </source>
</evidence>
<evidence type="ECO:0000313" key="2">
    <source>
        <dbReference type="EMBL" id="KJV89306.1"/>
    </source>
</evidence>
<comment type="caution">
    <text evidence="2">The sequence shown here is derived from an EMBL/GenBank/DDBJ whole genome shotgun (WGS) entry which is preliminary data.</text>
</comment>
<gene>
    <name evidence="2" type="ORF">RBEAN4_0278</name>
</gene>
<name>A0A0F3QAV2_RICBE</name>
<feature type="transmembrane region" description="Helical" evidence="1">
    <location>
        <begin position="6"/>
        <end position="22"/>
    </location>
</feature>
<keyword evidence="1" id="KW-1133">Transmembrane helix</keyword>
<sequence length="48" mass="5369">MLTYSIFYYFFWIATLILFARNDGKVDPCGQCSPHGGVVAGSYVAIYI</sequence>
<dbReference type="Proteomes" id="UP000033661">
    <property type="component" value="Unassembled WGS sequence"/>
</dbReference>
<protein>
    <submittedName>
        <fullName evidence="2">Uncharacterized protein</fullName>
    </submittedName>
</protein>
<reference evidence="2 3" key="1">
    <citation type="submission" date="2015-02" db="EMBL/GenBank/DDBJ databases">
        <title>Genome Sequencing of Rickettsiales.</title>
        <authorList>
            <person name="Daugherty S.C."/>
            <person name="Su Q."/>
            <person name="Abolude K."/>
            <person name="Beier-Sexton M."/>
            <person name="Carlyon J.A."/>
            <person name="Carter R."/>
            <person name="Day N.P."/>
            <person name="Dumler S.J."/>
            <person name="Dyachenko V."/>
            <person name="Godinez A."/>
            <person name="Kurtti T.J."/>
            <person name="Lichay M."/>
            <person name="Mullins K.E."/>
            <person name="Ott S."/>
            <person name="Pappas-Brown V."/>
            <person name="Paris D.H."/>
            <person name="Patel P."/>
            <person name="Richards A.L."/>
            <person name="Sadzewicz L."/>
            <person name="Sears K."/>
            <person name="Seidman D."/>
            <person name="Sengamalay N."/>
            <person name="Stenos J."/>
            <person name="Tallon L.J."/>
            <person name="Vincent G."/>
            <person name="Fraser C.M."/>
            <person name="Munderloh U."/>
            <person name="Dunning-Hotopp J.C."/>
        </authorList>
    </citation>
    <scope>NUCLEOTIDE SEQUENCE [LARGE SCALE GENOMIC DNA]</scope>
    <source>
        <strain evidence="2 3">RML An4</strain>
    </source>
</reference>
<dbReference type="AlphaFoldDB" id="A0A0F3QAV2"/>
<organism evidence="2 3">
    <name type="scientific">Rickettsia bellii str. RML An4</name>
    <dbReference type="NCBI Taxonomy" id="1359193"/>
    <lineage>
        <taxon>Bacteria</taxon>
        <taxon>Pseudomonadati</taxon>
        <taxon>Pseudomonadota</taxon>
        <taxon>Alphaproteobacteria</taxon>
        <taxon>Rickettsiales</taxon>
        <taxon>Rickettsiaceae</taxon>
        <taxon>Rickettsieae</taxon>
        <taxon>Rickettsia</taxon>
        <taxon>belli group</taxon>
    </lineage>
</organism>
<accession>A0A0F3QAV2</accession>
<keyword evidence="1" id="KW-0472">Membrane</keyword>
<keyword evidence="3" id="KW-1185">Reference proteome</keyword>
<evidence type="ECO:0000313" key="3">
    <source>
        <dbReference type="Proteomes" id="UP000033661"/>
    </source>
</evidence>